<feature type="region of interest" description="Disordered" evidence="17">
    <location>
        <begin position="339"/>
        <end position="364"/>
    </location>
</feature>
<keyword evidence="9 16" id="KW-0654">Proteoglycan</keyword>
<evidence type="ECO:0000256" key="14">
    <source>
        <dbReference type="ARBA" id="ARBA00023288"/>
    </source>
</evidence>
<dbReference type="Proteomes" id="UP000327468">
    <property type="component" value="Chromosome 21"/>
</dbReference>
<dbReference type="PANTHER" id="PTHR10822:SF8">
    <property type="entry name" value="GLYPICAN-1"/>
    <property type="match status" value="1"/>
</dbReference>
<name>A0A5N5L094_PANHP</name>
<evidence type="ECO:0000256" key="1">
    <source>
        <dbReference type="ARBA" id="ARBA00004239"/>
    </source>
</evidence>
<protein>
    <recommendedName>
        <fullName evidence="4">Glypican-1</fullName>
    </recommendedName>
</protein>
<dbReference type="InterPro" id="IPR001863">
    <property type="entry name" value="Glypican"/>
</dbReference>
<accession>A0A5N5L094</accession>
<evidence type="ECO:0000256" key="9">
    <source>
        <dbReference type="ARBA" id="ARBA00022974"/>
    </source>
</evidence>
<dbReference type="GO" id="GO:0045202">
    <property type="term" value="C:synapse"/>
    <property type="evidence" value="ECO:0007669"/>
    <property type="project" value="TreeGrafter"/>
</dbReference>
<evidence type="ECO:0000256" key="6">
    <source>
        <dbReference type="ARBA" id="ARBA00022525"/>
    </source>
</evidence>
<evidence type="ECO:0000256" key="5">
    <source>
        <dbReference type="ARBA" id="ARBA00022475"/>
    </source>
</evidence>
<evidence type="ECO:0000256" key="13">
    <source>
        <dbReference type="ARBA" id="ARBA00023207"/>
    </source>
</evidence>
<evidence type="ECO:0000256" key="17">
    <source>
        <dbReference type="SAM" id="MobiDB-lite"/>
    </source>
</evidence>
<keyword evidence="5" id="KW-1003">Cell membrane</keyword>
<dbReference type="GO" id="GO:0017134">
    <property type="term" value="F:fibroblast growth factor binding"/>
    <property type="evidence" value="ECO:0007669"/>
    <property type="project" value="TreeGrafter"/>
</dbReference>
<evidence type="ECO:0000256" key="4">
    <source>
        <dbReference type="ARBA" id="ARBA00014714"/>
    </source>
</evidence>
<evidence type="ECO:0000256" key="12">
    <source>
        <dbReference type="ARBA" id="ARBA00023180"/>
    </source>
</evidence>
<dbReference type="GO" id="GO:0016477">
    <property type="term" value="P:cell migration"/>
    <property type="evidence" value="ECO:0007669"/>
    <property type="project" value="TreeGrafter"/>
</dbReference>
<dbReference type="GO" id="GO:0098552">
    <property type="term" value="C:side of membrane"/>
    <property type="evidence" value="ECO:0007669"/>
    <property type="project" value="UniProtKB-KW"/>
</dbReference>
<proteinExistence type="inferred from homology"/>
<comment type="caution">
    <text evidence="19">The sequence shown here is derived from an EMBL/GenBank/DDBJ whole genome shotgun (WGS) entry which is preliminary data.</text>
</comment>
<organism evidence="19 20">
    <name type="scientific">Pangasianodon hypophthalmus</name>
    <name type="common">Striped catfish</name>
    <name type="synonym">Helicophagus hypophthalmus</name>
    <dbReference type="NCBI Taxonomy" id="310915"/>
    <lineage>
        <taxon>Eukaryota</taxon>
        <taxon>Metazoa</taxon>
        <taxon>Chordata</taxon>
        <taxon>Craniata</taxon>
        <taxon>Vertebrata</taxon>
        <taxon>Euteleostomi</taxon>
        <taxon>Actinopterygii</taxon>
        <taxon>Neopterygii</taxon>
        <taxon>Teleostei</taxon>
        <taxon>Ostariophysi</taxon>
        <taxon>Siluriformes</taxon>
        <taxon>Pangasiidae</taxon>
        <taxon>Pangasianodon</taxon>
    </lineage>
</organism>
<sequence length="544" mass="61096">MDVRLALVLCVLAGAVSAESATGKSRSCTAFRDFYSSKGFSMSGVPQAQISGEHLRVCPQGYTCCTSQIEDNLSNLSRKEFEDQVKESGHTLQVSLNSQYKSFDGYFQELLNRSEAHLRASLQSTFGSLFSQNVRVFQDLYSDLRHYYRGSKLNLEEALNDFWARLLERLVRGLNGRYSMGEDYLDCVAKQAETLHPFGEKVREFKLKVTRTFVAARSFVQGLVVAGEVVRKVSQVPLSVECVRALMKQTYCPHCREMAWAKPCSPYCRNVMKGCLANQADLDTEWKNLADAMLQVADRLSRLPTVDATILSLPKCIADAIIYMQDNLNTFNSKVFQACGTPPENPSPEEPKKRGNPVGEDFSSTSAASVEKLLSDVSHKIRNMMQYWIQLPNKLCVDREAKSSDENKCWNGMAVDRYLPEVIGDGLANQINNPEVEIDITKPDMIIRQQIMQLKIMTSRMKNAIDGNDVDFQDASDDISGSGSGMCNDDQCFHNQQIMVRSTRRPRIYPNLPGNKNEVKADGRRILPCSALYLLSLATVLLRR</sequence>
<dbReference type="GO" id="GO:1905475">
    <property type="term" value="P:regulation of protein localization to membrane"/>
    <property type="evidence" value="ECO:0007669"/>
    <property type="project" value="TreeGrafter"/>
</dbReference>
<comment type="subcellular location">
    <subcellularLocation>
        <location evidence="2 16">Cell membrane</location>
        <topology evidence="2 16">Lipid-anchor</topology>
        <topology evidence="2 16">GPI-anchor</topology>
    </subcellularLocation>
    <subcellularLocation>
        <location evidence="1">Secreted</location>
        <location evidence="1">Extracellular space</location>
    </subcellularLocation>
</comment>
<keyword evidence="6" id="KW-0964">Secreted</keyword>
<dbReference type="Pfam" id="PF01153">
    <property type="entry name" value="Glypican"/>
    <property type="match status" value="1"/>
</dbReference>
<keyword evidence="8 18" id="KW-0732">Signal</keyword>
<dbReference type="GO" id="GO:0005576">
    <property type="term" value="C:extracellular region"/>
    <property type="evidence" value="ECO:0007669"/>
    <property type="project" value="UniProtKB-SubCell"/>
</dbReference>
<dbReference type="EMBL" id="VFJC01000022">
    <property type="protein sequence ID" value="KAB5535691.1"/>
    <property type="molecule type" value="Genomic_DNA"/>
</dbReference>
<gene>
    <name evidence="19" type="ORF">PHYPO_G00120910</name>
</gene>
<evidence type="ECO:0000256" key="8">
    <source>
        <dbReference type="ARBA" id="ARBA00022729"/>
    </source>
</evidence>
<dbReference type="GO" id="GO:0005886">
    <property type="term" value="C:plasma membrane"/>
    <property type="evidence" value="ECO:0007669"/>
    <property type="project" value="UniProtKB-SubCell"/>
</dbReference>
<keyword evidence="11" id="KW-1015">Disulfide bond</keyword>
<feature type="chain" id="PRO_5024367433" description="Glypican-1" evidence="18">
    <location>
        <begin position="19"/>
        <end position="544"/>
    </location>
</feature>
<dbReference type="PANTHER" id="PTHR10822">
    <property type="entry name" value="GLYPICAN"/>
    <property type="match status" value="1"/>
</dbReference>
<evidence type="ECO:0000256" key="16">
    <source>
        <dbReference type="RuleBase" id="RU003519"/>
    </source>
</evidence>
<comment type="function">
    <text evidence="16">Cell surface proteoglycan.</text>
</comment>
<evidence type="ECO:0000256" key="3">
    <source>
        <dbReference type="ARBA" id="ARBA00010260"/>
    </source>
</evidence>
<evidence type="ECO:0000256" key="18">
    <source>
        <dbReference type="SAM" id="SignalP"/>
    </source>
</evidence>
<evidence type="ECO:0000256" key="2">
    <source>
        <dbReference type="ARBA" id="ARBA00004609"/>
    </source>
</evidence>
<comment type="similarity">
    <text evidence="3 15">Belongs to the glypican family.</text>
</comment>
<keyword evidence="12" id="KW-0325">Glycoprotein</keyword>
<keyword evidence="13 16" id="KW-0357">Heparan sulfate</keyword>
<dbReference type="AlphaFoldDB" id="A0A5N5L094"/>
<evidence type="ECO:0000313" key="19">
    <source>
        <dbReference type="EMBL" id="KAB5535691.1"/>
    </source>
</evidence>
<evidence type="ECO:0000256" key="15">
    <source>
        <dbReference type="RuleBase" id="RU003518"/>
    </source>
</evidence>
<evidence type="ECO:0000256" key="10">
    <source>
        <dbReference type="ARBA" id="ARBA00023136"/>
    </source>
</evidence>
<evidence type="ECO:0000256" key="7">
    <source>
        <dbReference type="ARBA" id="ARBA00022622"/>
    </source>
</evidence>
<keyword evidence="20" id="KW-1185">Reference proteome</keyword>
<reference evidence="19 20" key="1">
    <citation type="submission" date="2019-06" db="EMBL/GenBank/DDBJ databases">
        <title>A chromosome-scale genome assembly of the striped catfish, Pangasianodon hypophthalmus.</title>
        <authorList>
            <person name="Wen M."/>
            <person name="Zahm M."/>
            <person name="Roques C."/>
            <person name="Cabau C."/>
            <person name="Klopp C."/>
            <person name="Donnadieu C."/>
            <person name="Jouanno E."/>
            <person name="Avarre J.-C."/>
            <person name="Campet M."/>
            <person name="Ha T.T.T."/>
            <person name="Dugue R."/>
            <person name="Lampietro C."/>
            <person name="Louis A."/>
            <person name="Herpin A."/>
            <person name="Echchiki A."/>
            <person name="Berthelot C."/>
            <person name="Parey E."/>
            <person name="Roest-Crollius H."/>
            <person name="Braasch I."/>
            <person name="Postlethwait J."/>
            <person name="Bobe J."/>
            <person name="Montfort J."/>
            <person name="Bouchez O."/>
            <person name="Begum T."/>
            <person name="Schartl M."/>
            <person name="Guiguen Y."/>
        </authorList>
    </citation>
    <scope>NUCLEOTIDE SEQUENCE [LARGE SCALE GENOMIC DNA]</scope>
    <source>
        <strain evidence="19 20">Indonesia</strain>
        <tissue evidence="19">Blood</tissue>
    </source>
</reference>
<keyword evidence="7 16" id="KW-0336">GPI-anchor</keyword>
<keyword evidence="10 16" id="KW-0472">Membrane</keyword>
<dbReference type="GO" id="GO:0040037">
    <property type="term" value="P:negative regulation of fibroblast growth factor receptor signaling pathway"/>
    <property type="evidence" value="ECO:0007669"/>
    <property type="project" value="TreeGrafter"/>
</dbReference>
<evidence type="ECO:0000313" key="20">
    <source>
        <dbReference type="Proteomes" id="UP000327468"/>
    </source>
</evidence>
<keyword evidence="14 16" id="KW-0449">Lipoprotein</keyword>
<feature type="signal peptide" evidence="18">
    <location>
        <begin position="1"/>
        <end position="18"/>
    </location>
</feature>
<dbReference type="GO" id="GO:0009986">
    <property type="term" value="C:cell surface"/>
    <property type="evidence" value="ECO:0007669"/>
    <property type="project" value="TreeGrafter"/>
</dbReference>
<evidence type="ECO:0000256" key="11">
    <source>
        <dbReference type="ARBA" id="ARBA00023157"/>
    </source>
</evidence>